<evidence type="ECO:0000313" key="6">
    <source>
        <dbReference type="EMBL" id="TKI06902.1"/>
    </source>
</evidence>
<organism evidence="6 7">
    <name type="scientific">Martelella alba</name>
    <dbReference type="NCBI Taxonomy" id="2590451"/>
    <lineage>
        <taxon>Bacteria</taxon>
        <taxon>Pseudomonadati</taxon>
        <taxon>Pseudomonadota</taxon>
        <taxon>Alphaproteobacteria</taxon>
        <taxon>Hyphomicrobiales</taxon>
        <taxon>Aurantimonadaceae</taxon>
        <taxon>Martelella</taxon>
    </lineage>
</organism>
<dbReference type="Pfam" id="PF06835">
    <property type="entry name" value="LptC"/>
    <property type="match status" value="1"/>
</dbReference>
<dbReference type="Proteomes" id="UP000305202">
    <property type="component" value="Unassembled WGS sequence"/>
</dbReference>
<dbReference type="InterPro" id="IPR052363">
    <property type="entry name" value="LPS_export_LptC"/>
</dbReference>
<gene>
    <name evidence="6" type="primary">lptC</name>
    <name evidence="6" type="ORF">FCN80_08080</name>
</gene>
<evidence type="ECO:0000256" key="5">
    <source>
        <dbReference type="ARBA" id="ARBA00023136"/>
    </source>
</evidence>
<dbReference type="NCBIfam" id="TIGR04409">
    <property type="entry name" value="LptC_YrbK"/>
    <property type="match status" value="1"/>
</dbReference>
<dbReference type="InterPro" id="IPR010664">
    <property type="entry name" value="LipoPS_assembly_LptC-rel"/>
</dbReference>
<accession>A0ABY2SM74</accession>
<keyword evidence="3" id="KW-0812">Transmembrane</keyword>
<protein>
    <submittedName>
        <fullName evidence="6">LPS export ABC transporter periplasmic protein LptC</fullName>
    </submittedName>
</protein>
<dbReference type="EMBL" id="SZPQ01000009">
    <property type="protein sequence ID" value="TKI06902.1"/>
    <property type="molecule type" value="Genomic_DNA"/>
</dbReference>
<sequence>MSKTTFWVTLALVIVALVLIGWNLADSDNAPAPVAVDNGEPTYQSEHTVTLVYNPVGALNYRLVADHVQHYALEQITWFTRPVATMYDENKVASWTVRADRAKLTGDKMLYLYGHVQADSLIATSQLQHIRTDNAVVNLVTQDVSSDDEVTLDGIGFTSVGEKMRGNLRNKTAQLIEKVKTSYEIQNQQHNP</sequence>
<dbReference type="PANTHER" id="PTHR37481:SF1">
    <property type="entry name" value="LIPOPOLYSACCHARIDE EXPORT SYSTEM PROTEIN LPTC"/>
    <property type="match status" value="1"/>
</dbReference>
<keyword evidence="5" id="KW-0472">Membrane</keyword>
<dbReference type="RefSeq" id="WP_136989649.1">
    <property type="nucleotide sequence ID" value="NZ_SZPQ01000009.1"/>
</dbReference>
<evidence type="ECO:0000256" key="4">
    <source>
        <dbReference type="ARBA" id="ARBA00022989"/>
    </source>
</evidence>
<proteinExistence type="inferred from homology"/>
<keyword evidence="4" id="KW-1133">Transmembrane helix</keyword>
<evidence type="ECO:0000256" key="3">
    <source>
        <dbReference type="ARBA" id="ARBA00022692"/>
    </source>
</evidence>
<evidence type="ECO:0000256" key="2">
    <source>
        <dbReference type="ARBA" id="ARBA00022519"/>
    </source>
</evidence>
<keyword evidence="1" id="KW-1003">Cell membrane</keyword>
<evidence type="ECO:0000256" key="1">
    <source>
        <dbReference type="ARBA" id="ARBA00022475"/>
    </source>
</evidence>
<dbReference type="NCBIfam" id="NF008142">
    <property type="entry name" value="PRK10893.1"/>
    <property type="match status" value="1"/>
</dbReference>
<dbReference type="PANTHER" id="PTHR37481">
    <property type="entry name" value="LIPOPOLYSACCHARIDE EXPORT SYSTEM PROTEIN LPTC"/>
    <property type="match status" value="1"/>
</dbReference>
<evidence type="ECO:0000313" key="7">
    <source>
        <dbReference type="Proteomes" id="UP000305202"/>
    </source>
</evidence>
<dbReference type="HAMAP" id="MF_01915">
    <property type="entry name" value="LPS_assembly_LptC"/>
    <property type="match status" value="1"/>
</dbReference>
<dbReference type="Gene3D" id="2.60.450.10">
    <property type="entry name" value="Lipopolysaccharide (LPS) transport protein A like domain"/>
    <property type="match status" value="1"/>
</dbReference>
<keyword evidence="2" id="KW-0997">Cell inner membrane</keyword>
<dbReference type="InterPro" id="IPR026265">
    <property type="entry name" value="LptC"/>
</dbReference>
<reference evidence="6 7" key="1">
    <citation type="submission" date="2019-04" db="EMBL/GenBank/DDBJ databases">
        <authorList>
            <person name="Li M."/>
            <person name="Gao C."/>
        </authorList>
    </citation>
    <scope>NUCLEOTIDE SEQUENCE [LARGE SCALE GENOMIC DNA]</scope>
    <source>
        <strain evidence="6 7">BGMRC 2031</strain>
    </source>
</reference>
<dbReference type="PIRSF" id="PIRSF028513">
    <property type="entry name" value="LptC"/>
    <property type="match status" value="1"/>
</dbReference>
<name>A0ABY2SM74_9HYPH</name>
<keyword evidence="7" id="KW-1185">Reference proteome</keyword>
<comment type="caution">
    <text evidence="6">The sequence shown here is derived from an EMBL/GenBank/DDBJ whole genome shotgun (WGS) entry which is preliminary data.</text>
</comment>